<organism evidence="3 4">
    <name type="scientific">Aquila chrysaetos chrysaetos</name>
    <dbReference type="NCBI Taxonomy" id="223781"/>
    <lineage>
        <taxon>Eukaryota</taxon>
        <taxon>Metazoa</taxon>
        <taxon>Chordata</taxon>
        <taxon>Craniata</taxon>
        <taxon>Vertebrata</taxon>
        <taxon>Euteleostomi</taxon>
        <taxon>Archelosauria</taxon>
        <taxon>Archosauria</taxon>
        <taxon>Dinosauria</taxon>
        <taxon>Saurischia</taxon>
        <taxon>Theropoda</taxon>
        <taxon>Coelurosauria</taxon>
        <taxon>Aves</taxon>
        <taxon>Neognathae</taxon>
        <taxon>Neoaves</taxon>
        <taxon>Telluraves</taxon>
        <taxon>Accipitrimorphae</taxon>
        <taxon>Accipitriformes</taxon>
        <taxon>Accipitridae</taxon>
        <taxon>Accipitrinae</taxon>
        <taxon>Aquila</taxon>
    </lineage>
</organism>
<protein>
    <recommendedName>
        <fullName evidence="2">Ig-like domain-containing protein</fullName>
    </recommendedName>
</protein>
<proteinExistence type="predicted"/>
<evidence type="ECO:0000313" key="4">
    <source>
        <dbReference type="Proteomes" id="UP000472275"/>
    </source>
</evidence>
<dbReference type="Proteomes" id="UP000472275">
    <property type="component" value="Chromosome 12"/>
</dbReference>
<keyword evidence="4" id="KW-1185">Reference proteome</keyword>
<feature type="region of interest" description="Disordered" evidence="1">
    <location>
        <begin position="15"/>
        <end position="45"/>
    </location>
</feature>
<accession>A0A663FC89</accession>
<dbReference type="Ensembl" id="ENSACCT00020023425.1">
    <property type="protein sequence ID" value="ENSACCP00020022435.1"/>
    <property type="gene ID" value="ENSACCG00020015425.1"/>
</dbReference>
<dbReference type="InParanoid" id="A0A663FC89"/>
<sequence length="261" mass="27579">MGWGQDGVRQRVWGQEGVWGGDTDGHRDVQSGVRPEAAVEGGHARQQARLPLPRVAWGTVRGGGVVMTAPPPVTRPPFPAAGALRVSQDPGEARVPAGAGVALGCRVLTAEPWDLLRLEWVKDVGHGVLCAARLRPAAVALPVPCTPRFHLDDAGRYFCRVTLEIPRHDTAAGNGTLLSVSTGTRGRGTGGNPSFGWGGLTRPQIPRPQIPHPHLPPCPPPPKYPPAHLPLCPNTPVPVPPHTHRGSPQAPPGPRGTQWVS</sequence>
<evidence type="ECO:0000313" key="3">
    <source>
        <dbReference type="Ensembl" id="ENSACCP00020022435.1"/>
    </source>
</evidence>
<feature type="compositionally biased region" description="Pro residues" evidence="1">
    <location>
        <begin position="205"/>
        <end position="241"/>
    </location>
</feature>
<feature type="domain" description="Ig-like" evidence="2">
    <location>
        <begin position="71"/>
        <end position="181"/>
    </location>
</feature>
<evidence type="ECO:0000256" key="1">
    <source>
        <dbReference type="SAM" id="MobiDB-lite"/>
    </source>
</evidence>
<dbReference type="SUPFAM" id="SSF48726">
    <property type="entry name" value="Immunoglobulin"/>
    <property type="match status" value="1"/>
</dbReference>
<dbReference type="InterPro" id="IPR007110">
    <property type="entry name" value="Ig-like_dom"/>
</dbReference>
<feature type="compositionally biased region" description="Gly residues" evidence="1">
    <location>
        <begin position="185"/>
        <end position="199"/>
    </location>
</feature>
<evidence type="ECO:0000259" key="2">
    <source>
        <dbReference type="PROSITE" id="PS50835"/>
    </source>
</evidence>
<dbReference type="AlphaFoldDB" id="A0A663FC89"/>
<reference evidence="3" key="1">
    <citation type="submission" date="2025-08" db="UniProtKB">
        <authorList>
            <consortium name="Ensembl"/>
        </authorList>
    </citation>
    <scope>IDENTIFICATION</scope>
</reference>
<dbReference type="InterPro" id="IPR036179">
    <property type="entry name" value="Ig-like_dom_sf"/>
</dbReference>
<dbReference type="PROSITE" id="PS50835">
    <property type="entry name" value="IG_LIKE"/>
    <property type="match status" value="1"/>
</dbReference>
<name>A0A663FC89_AQUCH</name>
<dbReference type="GeneTree" id="ENSGT00950000186319"/>
<feature type="region of interest" description="Disordered" evidence="1">
    <location>
        <begin position="177"/>
        <end position="261"/>
    </location>
</feature>
<reference evidence="3" key="2">
    <citation type="submission" date="2025-09" db="UniProtKB">
        <authorList>
            <consortium name="Ensembl"/>
        </authorList>
    </citation>
    <scope>IDENTIFICATION</scope>
</reference>